<dbReference type="EMBL" id="BOMY01000039">
    <property type="protein sequence ID" value="GIF23280.1"/>
    <property type="molecule type" value="Genomic_DNA"/>
</dbReference>
<evidence type="ECO:0000313" key="6">
    <source>
        <dbReference type="Proteomes" id="UP000623608"/>
    </source>
</evidence>
<evidence type="ECO:0000256" key="2">
    <source>
        <dbReference type="ARBA" id="ARBA00023125"/>
    </source>
</evidence>
<dbReference type="PANTHER" id="PTHR46796">
    <property type="entry name" value="HTH-TYPE TRANSCRIPTIONAL ACTIVATOR RHAS-RELATED"/>
    <property type="match status" value="1"/>
</dbReference>
<dbReference type="InterPro" id="IPR050204">
    <property type="entry name" value="AraC_XylS_family_regulators"/>
</dbReference>
<dbReference type="InterPro" id="IPR037923">
    <property type="entry name" value="HTH-like"/>
</dbReference>
<dbReference type="GO" id="GO:0003700">
    <property type="term" value="F:DNA-binding transcription factor activity"/>
    <property type="evidence" value="ECO:0007669"/>
    <property type="project" value="InterPro"/>
</dbReference>
<evidence type="ECO:0000256" key="3">
    <source>
        <dbReference type="ARBA" id="ARBA00023163"/>
    </source>
</evidence>
<proteinExistence type="predicted"/>
<organism evidence="5 6">
    <name type="scientific">Paractinoplanes tereljensis</name>
    <dbReference type="NCBI Taxonomy" id="571912"/>
    <lineage>
        <taxon>Bacteria</taxon>
        <taxon>Bacillati</taxon>
        <taxon>Actinomycetota</taxon>
        <taxon>Actinomycetes</taxon>
        <taxon>Micromonosporales</taxon>
        <taxon>Micromonosporaceae</taxon>
        <taxon>Paractinoplanes</taxon>
    </lineage>
</organism>
<dbReference type="GO" id="GO:0043565">
    <property type="term" value="F:sequence-specific DNA binding"/>
    <property type="evidence" value="ECO:0007669"/>
    <property type="project" value="InterPro"/>
</dbReference>
<dbReference type="InterPro" id="IPR003313">
    <property type="entry name" value="AraC-bd"/>
</dbReference>
<keyword evidence="1" id="KW-0805">Transcription regulation</keyword>
<dbReference type="SMART" id="SM00342">
    <property type="entry name" value="HTH_ARAC"/>
    <property type="match status" value="1"/>
</dbReference>
<dbReference type="SUPFAM" id="SSF51215">
    <property type="entry name" value="Regulatory protein AraC"/>
    <property type="match status" value="1"/>
</dbReference>
<accession>A0A919NS68</accession>
<feature type="domain" description="HTH araC/xylS-type" evidence="4">
    <location>
        <begin position="195"/>
        <end position="293"/>
    </location>
</feature>
<reference evidence="5" key="1">
    <citation type="submission" date="2021-01" db="EMBL/GenBank/DDBJ databases">
        <title>Whole genome shotgun sequence of Actinoplanes tereljensis NBRC 105297.</title>
        <authorList>
            <person name="Komaki H."/>
            <person name="Tamura T."/>
        </authorList>
    </citation>
    <scope>NUCLEOTIDE SEQUENCE</scope>
    <source>
        <strain evidence="5">NBRC 105297</strain>
    </source>
</reference>
<dbReference type="Pfam" id="PF02311">
    <property type="entry name" value="AraC_binding"/>
    <property type="match status" value="1"/>
</dbReference>
<gene>
    <name evidence="5" type="ORF">Ate02nite_60100</name>
</gene>
<dbReference type="SUPFAM" id="SSF46689">
    <property type="entry name" value="Homeodomain-like"/>
    <property type="match status" value="1"/>
</dbReference>
<keyword evidence="2" id="KW-0238">DNA-binding</keyword>
<keyword evidence="6" id="KW-1185">Reference proteome</keyword>
<dbReference type="AlphaFoldDB" id="A0A919NS68"/>
<dbReference type="InterPro" id="IPR018060">
    <property type="entry name" value="HTH_AraC"/>
</dbReference>
<comment type="caution">
    <text evidence="5">The sequence shown here is derived from an EMBL/GenBank/DDBJ whole genome shotgun (WGS) entry which is preliminary data.</text>
</comment>
<keyword evidence="3" id="KW-0804">Transcription</keyword>
<dbReference type="Gene3D" id="1.10.10.60">
    <property type="entry name" value="Homeodomain-like"/>
    <property type="match status" value="1"/>
</dbReference>
<evidence type="ECO:0000256" key="1">
    <source>
        <dbReference type="ARBA" id="ARBA00023015"/>
    </source>
</evidence>
<sequence length="300" mass="33118">MMVDLRQDRAAPIPEVGFAAPGRMPVGLEVLSLAELRERGRRKTVLATLQRPTFHHLITLDRGSLRHTVDFTDYTLRPGSWLWVRPGQVQQWHDLRPAEGTLILFEPDFLDPATAEQAAPHDSHAPVLRTPSNESQSSLMLATEHLRHEFEAPSPLAPDVRTTALRHLLAVLVLRLSDLSGTAGSPPGEYPGIFLEFRDALEENFAGTRRVEDYAKLLGYSPRTLSRASIAAVGLGAKALIDRRIILEAKRLLAHSDLTAAQVASSLGFSDATNFSKFFHQRTGNSPLTFRTSVRGDPTP</sequence>
<dbReference type="PROSITE" id="PS01124">
    <property type="entry name" value="HTH_ARAC_FAMILY_2"/>
    <property type="match status" value="1"/>
</dbReference>
<evidence type="ECO:0000313" key="5">
    <source>
        <dbReference type="EMBL" id="GIF23280.1"/>
    </source>
</evidence>
<dbReference type="Pfam" id="PF12833">
    <property type="entry name" value="HTH_18"/>
    <property type="match status" value="1"/>
</dbReference>
<evidence type="ECO:0000259" key="4">
    <source>
        <dbReference type="PROSITE" id="PS01124"/>
    </source>
</evidence>
<protein>
    <submittedName>
        <fullName evidence="5">Transcriptional regulator</fullName>
    </submittedName>
</protein>
<dbReference type="InterPro" id="IPR009057">
    <property type="entry name" value="Homeodomain-like_sf"/>
</dbReference>
<name>A0A919NS68_9ACTN</name>
<dbReference type="Proteomes" id="UP000623608">
    <property type="component" value="Unassembled WGS sequence"/>
</dbReference>